<dbReference type="EMBL" id="JAENGZ010001173">
    <property type="protein sequence ID" value="KAG6950060.1"/>
    <property type="molecule type" value="Genomic_DNA"/>
</dbReference>
<proteinExistence type="predicted"/>
<dbReference type="AlphaFoldDB" id="A0A8T1U0S6"/>
<comment type="caution">
    <text evidence="1">The sequence shown here is derived from an EMBL/GenBank/DDBJ whole genome shotgun (WGS) entry which is preliminary data.</text>
</comment>
<organism evidence="1 2">
    <name type="scientific">Phytophthora cactorum</name>
    <dbReference type="NCBI Taxonomy" id="29920"/>
    <lineage>
        <taxon>Eukaryota</taxon>
        <taxon>Sar</taxon>
        <taxon>Stramenopiles</taxon>
        <taxon>Oomycota</taxon>
        <taxon>Peronosporomycetes</taxon>
        <taxon>Peronosporales</taxon>
        <taxon>Peronosporaceae</taxon>
        <taxon>Phytophthora</taxon>
    </lineage>
</organism>
<dbReference type="PANTHER" id="PTHR22538">
    <property type="entry name" value="CILIA- AND FLAGELLA-ASSOCIATED PROTEIN 74"/>
    <property type="match status" value="1"/>
</dbReference>
<dbReference type="PANTHER" id="PTHR22538:SF1">
    <property type="entry name" value="VWFD DOMAIN-CONTAINING PROTEIN"/>
    <property type="match status" value="1"/>
</dbReference>
<name>A0A8T1U0S6_9STRA</name>
<protein>
    <submittedName>
        <fullName evidence="1">Uncharacterized protein</fullName>
    </submittedName>
</protein>
<gene>
    <name evidence="1" type="ORF">JG687_00014473</name>
</gene>
<evidence type="ECO:0000313" key="1">
    <source>
        <dbReference type="EMBL" id="KAG6950060.1"/>
    </source>
</evidence>
<evidence type="ECO:0000313" key="2">
    <source>
        <dbReference type="Proteomes" id="UP000688947"/>
    </source>
</evidence>
<dbReference type="OrthoDB" id="155775at2759"/>
<dbReference type="Proteomes" id="UP000688947">
    <property type="component" value="Unassembled WGS sequence"/>
</dbReference>
<reference evidence="1" key="1">
    <citation type="submission" date="2021-01" db="EMBL/GenBank/DDBJ databases">
        <title>Phytophthora aleatoria, a newly-described species from Pinus radiata is distinct from Phytophthora cactorum isolates based on comparative genomics.</title>
        <authorList>
            <person name="Mcdougal R."/>
            <person name="Panda P."/>
            <person name="Williams N."/>
            <person name="Studholme D.J."/>
        </authorList>
    </citation>
    <scope>NUCLEOTIDE SEQUENCE</scope>
    <source>
        <strain evidence="1">NZFS 3830</strain>
    </source>
</reference>
<sequence length="120" mass="13498">MCSNYYDGVVSQYQVQSVIAGKIIPHKSRKNDGLVEFQSCAAGLSESLFGDSYEYRFYAPRLNHADTAFLTHDGLFKDSQKPFKCAVLKSAYEKAIEGQRPELVEWIYPLSSQYADAGIE</sequence>
<accession>A0A8T1U0S6</accession>